<evidence type="ECO:0000256" key="7">
    <source>
        <dbReference type="SAM" id="SignalP"/>
    </source>
</evidence>
<proteinExistence type="inferred from homology"/>
<dbReference type="FunCoup" id="A0A671EEM1">
    <property type="interactions" value="175"/>
</dbReference>
<organism evidence="8 9">
    <name type="scientific">Rhinolophus ferrumequinum</name>
    <name type="common">Greater horseshoe bat</name>
    <dbReference type="NCBI Taxonomy" id="59479"/>
    <lineage>
        <taxon>Eukaryota</taxon>
        <taxon>Metazoa</taxon>
        <taxon>Chordata</taxon>
        <taxon>Craniata</taxon>
        <taxon>Vertebrata</taxon>
        <taxon>Euteleostomi</taxon>
        <taxon>Mammalia</taxon>
        <taxon>Eutheria</taxon>
        <taxon>Laurasiatheria</taxon>
        <taxon>Chiroptera</taxon>
        <taxon>Yinpterochiroptera</taxon>
        <taxon>Rhinolophoidea</taxon>
        <taxon>Rhinolophidae</taxon>
        <taxon>Rhinolophinae</taxon>
        <taxon>Rhinolophus</taxon>
    </lineage>
</organism>
<dbReference type="InterPro" id="IPR009079">
    <property type="entry name" value="4_helix_cytokine-like_core"/>
</dbReference>
<dbReference type="GO" id="GO:0005615">
    <property type="term" value="C:extracellular space"/>
    <property type="evidence" value="ECO:0007669"/>
    <property type="project" value="UniProtKB-KW"/>
</dbReference>
<dbReference type="GeneTree" id="ENSGT01000000214430"/>
<reference evidence="8" key="5">
    <citation type="submission" date="2025-09" db="UniProtKB">
        <authorList>
            <consortium name="Ensembl"/>
        </authorList>
    </citation>
    <scope>IDENTIFICATION</scope>
</reference>
<accession>A0A671EEM1</accession>
<sequence>MAFSHPHFSMALMLSLLSALVVFSYGHGGSLGCNLTLNHDLVSRENFLLLDQMRRISLSLCLDDRKEFRFPQQAVNGSQVQKTQAISVLYEMLEQTSRVFLTKESSATWNMTLLDKLLTGLHRQLEDLESCLVQEVGQAESAAGKDPTLAVKRYFLGIRLYLKQKKYSDCAWEVVRGEIMSSFSSLTSLQEGLRKKDGDLGSP</sequence>
<comment type="subcellular location">
    <subcellularLocation>
        <location evidence="1">Secreted</location>
    </subcellularLocation>
</comment>
<keyword evidence="5" id="KW-1015">Disulfide bond</keyword>
<dbReference type="PRINTS" id="PR00266">
    <property type="entry name" value="INTERFERONAB"/>
</dbReference>
<evidence type="ECO:0008006" key="10">
    <source>
        <dbReference type="Google" id="ProtNLM"/>
    </source>
</evidence>
<reference evidence="8 9" key="2">
    <citation type="journal article" date="2018" name="Annu Rev Anim Biosci">
        <title>Bat Biology, Genomes, and the Bat1K Project: To Generate Chromosome-Level Genomes for All Living Bat Species.</title>
        <authorList>
            <person name="Teeling E.C."/>
            <person name="Vernes S.C."/>
            <person name="Davalos L.M."/>
            <person name="Ray D.A."/>
            <person name="Gilbert M.T.P."/>
            <person name="Myers E."/>
        </authorList>
    </citation>
    <scope>NUCLEOTIDE SEQUENCE</scope>
</reference>
<dbReference type="Ensembl" id="ENSRFET00010012575.1">
    <property type="protein sequence ID" value="ENSRFEP00010011490.1"/>
    <property type="gene ID" value="ENSRFEG00010007732.1"/>
</dbReference>
<gene>
    <name evidence="8" type="primary">LOC117032235</name>
</gene>
<reference evidence="8 9" key="1">
    <citation type="journal article" date="2015" name="Annu Rev Anim Biosci">
        <title>The Genome 10K Project: a way forward.</title>
        <authorList>
            <person name="Koepfli K.P."/>
            <person name="Paten B."/>
            <person name="O'Brien S.J."/>
            <person name="Koepfli K.P."/>
            <person name="Paten B."/>
            <person name="Antunes A."/>
            <person name="Belov K."/>
            <person name="Bustamante C."/>
            <person name="Castoe T.A."/>
            <person name="Clawson H."/>
            <person name="Crawford A.J."/>
            <person name="Diekhans M."/>
            <person name="Distel D."/>
            <person name="Durbin R."/>
            <person name="Earl D."/>
            <person name="Fujita M.K."/>
            <person name="Gamble T."/>
            <person name="Georges A."/>
            <person name="Gemmell N."/>
            <person name="Gilbert M.T."/>
            <person name="Graves J.M."/>
            <person name="Green R.E."/>
            <person name="Hickey G."/>
            <person name="Jarvis E.D."/>
            <person name="Johnson W."/>
            <person name="Komissarov A."/>
            <person name="Korf I."/>
            <person name="Kuhn R."/>
            <person name="Larkin D.M."/>
            <person name="Lewin H."/>
            <person name="Lopez J.V."/>
            <person name="Ma J."/>
            <person name="Marques-Bonet T."/>
            <person name="Miller W."/>
            <person name="Murphy R."/>
            <person name="Pevzner P."/>
            <person name="Shapiro B."/>
            <person name="Steiner C."/>
            <person name="Tamazian G."/>
            <person name="Venkatesh B."/>
            <person name="Wang J."/>
            <person name="Wayne R."/>
            <person name="Wiley E."/>
            <person name="Yang H."/>
            <person name="Zhang G."/>
            <person name="Haussler D."/>
            <person name="Ryder O."/>
            <person name="O'Brien S.J."/>
        </authorList>
    </citation>
    <scope>NUCLEOTIDE SEQUENCE</scope>
</reference>
<dbReference type="InParanoid" id="A0A671EEM1"/>
<evidence type="ECO:0000256" key="1">
    <source>
        <dbReference type="ARBA" id="ARBA00004613"/>
    </source>
</evidence>
<dbReference type="GO" id="GO:0005125">
    <property type="term" value="F:cytokine activity"/>
    <property type="evidence" value="ECO:0007669"/>
    <property type="project" value="UniProtKB-KW"/>
</dbReference>
<reference evidence="8" key="4">
    <citation type="submission" date="2025-08" db="UniProtKB">
        <authorList>
            <consortium name="Ensembl"/>
        </authorList>
    </citation>
    <scope>IDENTIFICATION</scope>
</reference>
<dbReference type="AlphaFoldDB" id="A0A671EEM1"/>
<keyword evidence="9" id="KW-1185">Reference proteome</keyword>
<keyword evidence="3" id="KW-0964">Secreted</keyword>
<keyword evidence="2 6" id="KW-0202">Cytokine</keyword>
<dbReference type="SMART" id="SM00076">
    <property type="entry name" value="IFabd"/>
    <property type="match status" value="1"/>
</dbReference>
<dbReference type="GO" id="GO:0051607">
    <property type="term" value="P:defense response to virus"/>
    <property type="evidence" value="ECO:0007669"/>
    <property type="project" value="UniProtKB-KW"/>
</dbReference>
<name>A0A671EEM1_RHIFE</name>
<dbReference type="CDD" id="cd00095">
    <property type="entry name" value="IFab"/>
    <property type="match status" value="1"/>
</dbReference>
<dbReference type="Proteomes" id="UP000472240">
    <property type="component" value="Chromosome 12"/>
</dbReference>
<dbReference type="PANTHER" id="PTHR11691">
    <property type="entry name" value="TYPE I INTERFERON"/>
    <property type="match status" value="1"/>
</dbReference>
<keyword evidence="4 6" id="KW-0051">Antiviral defense</keyword>
<evidence type="ECO:0000313" key="9">
    <source>
        <dbReference type="Proteomes" id="UP000472240"/>
    </source>
</evidence>
<dbReference type="PANTHER" id="PTHR11691:SF37">
    <property type="entry name" value="INTERFERON OMEGA-1"/>
    <property type="match status" value="1"/>
</dbReference>
<evidence type="ECO:0000313" key="8">
    <source>
        <dbReference type="Ensembl" id="ENSRFEP00010011490.1"/>
    </source>
</evidence>
<reference evidence="9" key="3">
    <citation type="submission" date="2018-12" db="EMBL/GenBank/DDBJ databases">
        <title>G10K-VGP greater horseshoe bat female genome, primary haplotype.</title>
        <authorList>
            <person name="Teeling E."/>
            <person name="Myers G."/>
            <person name="Vernes S."/>
            <person name="Pippel M."/>
            <person name="Winkler S."/>
            <person name="Fedrigo O."/>
            <person name="Rhie A."/>
            <person name="Koren S."/>
            <person name="Phillippy A."/>
            <person name="Lewin H."/>
            <person name="Damas J."/>
            <person name="Howe K."/>
            <person name="Mountcastle J."/>
            <person name="Jarvis E.D."/>
        </authorList>
    </citation>
    <scope>NUCLEOTIDE SEQUENCE [LARGE SCALE GENOMIC DNA]</scope>
</reference>
<dbReference type="Pfam" id="PF00143">
    <property type="entry name" value="Interferon"/>
    <property type="match status" value="1"/>
</dbReference>
<dbReference type="OMA" id="VVRMEIM"/>
<keyword evidence="7" id="KW-0732">Signal</keyword>
<comment type="similarity">
    <text evidence="6">Belongs to the alpha/beta interferon family.</text>
</comment>
<dbReference type="InterPro" id="IPR000471">
    <property type="entry name" value="Interferon_alpha/beta/delta"/>
</dbReference>
<evidence type="ECO:0000256" key="5">
    <source>
        <dbReference type="ARBA" id="ARBA00023157"/>
    </source>
</evidence>
<dbReference type="PROSITE" id="PS00252">
    <property type="entry name" value="INTERFERON_A_B_D"/>
    <property type="match status" value="1"/>
</dbReference>
<evidence type="ECO:0000256" key="2">
    <source>
        <dbReference type="ARBA" id="ARBA00022514"/>
    </source>
</evidence>
<evidence type="ECO:0000256" key="3">
    <source>
        <dbReference type="ARBA" id="ARBA00022525"/>
    </source>
</evidence>
<evidence type="ECO:0000256" key="4">
    <source>
        <dbReference type="ARBA" id="ARBA00023118"/>
    </source>
</evidence>
<feature type="signal peptide" evidence="7">
    <location>
        <begin position="1"/>
        <end position="28"/>
    </location>
</feature>
<feature type="chain" id="PRO_5025648594" description="Interferon omega 1" evidence="7">
    <location>
        <begin position="29"/>
        <end position="203"/>
    </location>
</feature>
<protein>
    <recommendedName>
        <fullName evidence="10">Interferon omega 1</fullName>
    </recommendedName>
</protein>
<dbReference type="FunFam" id="1.20.1250.10:FF:000001">
    <property type="entry name" value="Interferon alpha"/>
    <property type="match status" value="1"/>
</dbReference>
<evidence type="ECO:0000256" key="6">
    <source>
        <dbReference type="RuleBase" id="RU000436"/>
    </source>
</evidence>
<dbReference type="Gene3D" id="1.20.1250.10">
    <property type="match status" value="1"/>
</dbReference>
<dbReference type="GO" id="GO:0005126">
    <property type="term" value="F:cytokine receptor binding"/>
    <property type="evidence" value="ECO:0007669"/>
    <property type="project" value="InterPro"/>
</dbReference>
<dbReference type="SUPFAM" id="SSF47266">
    <property type="entry name" value="4-helical cytokines"/>
    <property type="match status" value="1"/>
</dbReference>